<name>A0ABQ9FS45_TEGGR</name>
<sequence>MWFAALFVLNIILPCCLGTESTSAQIGDSLMDYWFIRLLLNLLGYATIFVPGPGLLSSIARNCVFGKETEKGLLEEGGSSHSQSFENSSIYVRGSTLLFCVVGLQGAYLTWGVLQERIMTIEYGRTDFEKGEYFKNSQFLVFINRILAMCIGITVLAVQPQPKHTAPLYKYSYSSFSNIMSSWCQYEALKFVSFPTQVLAKASKVIPVMLMGKVVSRRNYDYHEYLTAIMISIGVSMFLLTSGDVTRHKGTITTFSGVILLVGYMTFDSFTSNWQGELFNRHKMSSIQMMTGVNMFSCLLTGVSLIEQGGFFDSIGFMSRHPSFVFHAVILSLCSAVGQLFIFFTISKFGAVTFTIIMTIRQALAVLISCIIYGHPVGVIGYFGVVIVFLALLLRIYANYRKRARAQQQSGTTVL</sequence>
<feature type="transmembrane region" description="Helical" evidence="8">
    <location>
        <begin position="34"/>
        <end position="56"/>
    </location>
</feature>
<evidence type="ECO:0000256" key="5">
    <source>
        <dbReference type="ARBA" id="ARBA00022989"/>
    </source>
</evidence>
<evidence type="ECO:0000256" key="2">
    <source>
        <dbReference type="ARBA" id="ARBA00010694"/>
    </source>
</evidence>
<dbReference type="PANTHER" id="PTHR10778">
    <property type="entry name" value="SOLUTE CARRIER FAMILY 35 MEMBER B"/>
    <property type="match status" value="1"/>
</dbReference>
<feature type="chain" id="PRO_5045875409" description="Adenosine 3'-phospho 5'-phosphosulfate transporter 1" evidence="9">
    <location>
        <begin position="19"/>
        <end position="415"/>
    </location>
</feature>
<evidence type="ECO:0000256" key="1">
    <source>
        <dbReference type="ARBA" id="ARBA00004141"/>
    </source>
</evidence>
<comment type="subcellular location">
    <subcellularLocation>
        <location evidence="1">Membrane</location>
        <topology evidence="1">Multi-pass membrane protein</topology>
    </subcellularLocation>
</comment>
<evidence type="ECO:0000313" key="10">
    <source>
        <dbReference type="EMBL" id="KAJ8319561.1"/>
    </source>
</evidence>
<feature type="signal peptide" evidence="9">
    <location>
        <begin position="1"/>
        <end position="18"/>
    </location>
</feature>
<dbReference type="PANTHER" id="PTHR10778:SF13">
    <property type="entry name" value="ADENOSINE 3'-PHOSPHO 5'-PHOSPHOSULFATE TRANSPORTER 1"/>
    <property type="match status" value="1"/>
</dbReference>
<protein>
    <recommendedName>
        <fullName evidence="7">Adenosine 3'-phospho 5'-phosphosulfate transporter 1</fullName>
    </recommendedName>
</protein>
<dbReference type="Proteomes" id="UP001217089">
    <property type="component" value="Unassembled WGS sequence"/>
</dbReference>
<feature type="transmembrane region" description="Helical" evidence="8">
    <location>
        <begin position="90"/>
        <end position="111"/>
    </location>
</feature>
<gene>
    <name evidence="10" type="ORF">KUTeg_002909</name>
</gene>
<evidence type="ECO:0000256" key="3">
    <source>
        <dbReference type="ARBA" id="ARBA00022448"/>
    </source>
</evidence>
<evidence type="ECO:0000256" key="7">
    <source>
        <dbReference type="ARBA" id="ARBA00039668"/>
    </source>
</evidence>
<evidence type="ECO:0000256" key="8">
    <source>
        <dbReference type="SAM" id="Phobius"/>
    </source>
</evidence>
<dbReference type="SUPFAM" id="SSF103481">
    <property type="entry name" value="Multidrug resistance efflux transporter EmrE"/>
    <property type="match status" value="1"/>
</dbReference>
<keyword evidence="11" id="KW-1185">Reference proteome</keyword>
<keyword evidence="9" id="KW-0732">Signal</keyword>
<evidence type="ECO:0000256" key="9">
    <source>
        <dbReference type="SAM" id="SignalP"/>
    </source>
</evidence>
<reference evidence="10 11" key="1">
    <citation type="submission" date="2022-12" db="EMBL/GenBank/DDBJ databases">
        <title>Chromosome-level genome of Tegillarca granosa.</title>
        <authorList>
            <person name="Kim J."/>
        </authorList>
    </citation>
    <scope>NUCLEOTIDE SEQUENCE [LARGE SCALE GENOMIC DNA]</scope>
    <source>
        <strain evidence="10">Teg-2019</strain>
        <tissue evidence="10">Adductor muscle</tissue>
    </source>
</reference>
<organism evidence="10 11">
    <name type="scientific">Tegillarca granosa</name>
    <name type="common">Malaysian cockle</name>
    <name type="synonym">Anadara granosa</name>
    <dbReference type="NCBI Taxonomy" id="220873"/>
    <lineage>
        <taxon>Eukaryota</taxon>
        <taxon>Metazoa</taxon>
        <taxon>Spiralia</taxon>
        <taxon>Lophotrochozoa</taxon>
        <taxon>Mollusca</taxon>
        <taxon>Bivalvia</taxon>
        <taxon>Autobranchia</taxon>
        <taxon>Pteriomorphia</taxon>
        <taxon>Arcoida</taxon>
        <taxon>Arcoidea</taxon>
        <taxon>Arcidae</taxon>
        <taxon>Tegillarca</taxon>
    </lineage>
</organism>
<feature type="transmembrane region" description="Helical" evidence="8">
    <location>
        <begin position="324"/>
        <end position="344"/>
    </location>
</feature>
<keyword evidence="4 8" id="KW-0812">Transmembrane</keyword>
<dbReference type="InterPro" id="IPR013657">
    <property type="entry name" value="SCL35B1-4/HUT1"/>
</dbReference>
<evidence type="ECO:0000256" key="4">
    <source>
        <dbReference type="ARBA" id="ARBA00022692"/>
    </source>
</evidence>
<comment type="caution">
    <text evidence="10">The sequence shown here is derived from an EMBL/GenBank/DDBJ whole genome shotgun (WGS) entry which is preliminary data.</text>
</comment>
<evidence type="ECO:0000313" key="11">
    <source>
        <dbReference type="Proteomes" id="UP001217089"/>
    </source>
</evidence>
<dbReference type="EMBL" id="JARBDR010000205">
    <property type="protein sequence ID" value="KAJ8319561.1"/>
    <property type="molecule type" value="Genomic_DNA"/>
</dbReference>
<accession>A0ABQ9FS45</accession>
<feature type="transmembrane region" description="Helical" evidence="8">
    <location>
        <begin position="292"/>
        <end position="312"/>
    </location>
</feature>
<keyword evidence="6 8" id="KW-0472">Membrane</keyword>
<keyword evidence="3" id="KW-0813">Transport</keyword>
<feature type="transmembrane region" description="Helical" evidence="8">
    <location>
        <begin position="139"/>
        <end position="158"/>
    </location>
</feature>
<comment type="similarity">
    <text evidence="2">Belongs to the nucleotide-sugar transporter family. SLC35B subfamily.</text>
</comment>
<dbReference type="Pfam" id="PF08449">
    <property type="entry name" value="UAA"/>
    <property type="match status" value="1"/>
</dbReference>
<keyword evidence="5 8" id="KW-1133">Transmembrane helix</keyword>
<feature type="transmembrane region" description="Helical" evidence="8">
    <location>
        <begin position="222"/>
        <end position="240"/>
    </location>
</feature>
<evidence type="ECO:0000256" key="6">
    <source>
        <dbReference type="ARBA" id="ARBA00023136"/>
    </source>
</evidence>
<feature type="transmembrane region" description="Helical" evidence="8">
    <location>
        <begin position="351"/>
        <end position="374"/>
    </location>
</feature>
<feature type="transmembrane region" description="Helical" evidence="8">
    <location>
        <begin position="380"/>
        <end position="398"/>
    </location>
</feature>
<dbReference type="InterPro" id="IPR037185">
    <property type="entry name" value="EmrE-like"/>
</dbReference>
<proteinExistence type="inferred from homology"/>
<feature type="transmembrane region" description="Helical" evidence="8">
    <location>
        <begin position="252"/>
        <end position="271"/>
    </location>
</feature>